<feature type="compositionally biased region" description="Basic and acidic residues" evidence="1">
    <location>
        <begin position="16"/>
        <end position="26"/>
    </location>
</feature>
<feature type="compositionally biased region" description="Basic residues" evidence="1">
    <location>
        <begin position="1"/>
        <end position="15"/>
    </location>
</feature>
<dbReference type="Proteomes" id="UP000504640">
    <property type="component" value="Unplaced"/>
</dbReference>
<dbReference type="PANTHER" id="PTHR37335:SF1">
    <property type="entry name" value="RIKEN CDNA 1700003F12 GENE"/>
    <property type="match status" value="1"/>
</dbReference>
<feature type="region of interest" description="Disordered" evidence="1">
    <location>
        <begin position="1"/>
        <end position="26"/>
    </location>
</feature>
<evidence type="ECO:0000256" key="1">
    <source>
        <dbReference type="SAM" id="MobiDB-lite"/>
    </source>
</evidence>
<accession>A0A6J3J9R0</accession>
<dbReference type="Pfam" id="PF15318">
    <property type="entry name" value="Bclt"/>
    <property type="match status" value="1"/>
</dbReference>
<dbReference type="CTD" id="107519470"/>
<dbReference type="GeneID" id="116562818"/>
<feature type="compositionally biased region" description="Basic residues" evidence="1">
    <location>
        <begin position="154"/>
        <end position="164"/>
    </location>
</feature>
<dbReference type="InterPro" id="IPR029296">
    <property type="entry name" value="Bcl-2-like_put"/>
</dbReference>
<dbReference type="RefSeq" id="XP_032151130.1">
    <property type="nucleotide sequence ID" value="XM_032295239.1"/>
</dbReference>
<gene>
    <name evidence="3" type="primary">CUNH20orf144</name>
</gene>
<name>A0A6J3J9R0_SAPAP</name>
<feature type="region of interest" description="Disordered" evidence="1">
    <location>
        <begin position="50"/>
        <end position="91"/>
    </location>
</feature>
<feature type="region of interest" description="Disordered" evidence="1">
    <location>
        <begin position="132"/>
        <end position="164"/>
    </location>
</feature>
<protein>
    <submittedName>
        <fullName evidence="3">Uncharacterized protein C20orf144 homolog</fullName>
    </submittedName>
</protein>
<evidence type="ECO:0000313" key="3">
    <source>
        <dbReference type="RefSeq" id="XP_032151130.1"/>
    </source>
</evidence>
<dbReference type="AlphaFoldDB" id="A0A6J3J9R0"/>
<dbReference type="PANTHER" id="PTHR37335">
    <property type="entry name" value="RIKEN CDNA 1700003F12 GENE"/>
    <property type="match status" value="1"/>
</dbReference>
<organism evidence="2 3">
    <name type="scientific">Sapajus apella</name>
    <name type="common">Brown-capped capuchin</name>
    <name type="synonym">Cebus apella</name>
    <dbReference type="NCBI Taxonomy" id="9515"/>
    <lineage>
        <taxon>Eukaryota</taxon>
        <taxon>Metazoa</taxon>
        <taxon>Chordata</taxon>
        <taxon>Craniata</taxon>
        <taxon>Vertebrata</taxon>
        <taxon>Euteleostomi</taxon>
        <taxon>Mammalia</taxon>
        <taxon>Eutheria</taxon>
        <taxon>Euarchontoglires</taxon>
        <taxon>Primates</taxon>
        <taxon>Haplorrhini</taxon>
        <taxon>Platyrrhini</taxon>
        <taxon>Cebidae</taxon>
        <taxon>Cebinae</taxon>
        <taxon>Sapajus</taxon>
    </lineage>
</organism>
<evidence type="ECO:0000313" key="2">
    <source>
        <dbReference type="Proteomes" id="UP000504640"/>
    </source>
</evidence>
<keyword evidence="2" id="KW-1185">Reference proteome</keyword>
<proteinExistence type="predicted"/>
<reference evidence="3" key="1">
    <citation type="submission" date="2025-08" db="UniProtKB">
        <authorList>
            <consortium name="RefSeq"/>
        </authorList>
    </citation>
    <scope>IDENTIFICATION</scope>
    <source>
        <tissue evidence="3">Blood</tissue>
    </source>
</reference>
<sequence>MGNSGSHKRTKAPKQARKERPSDMDKAWWRQFLSHLTRKKPATRIVLLLPLDKRQPLAEAGRPSDDESGSGLGSPAAPRLRGAGEGGEGELKMPVLLLLRREARRPEEGVAGALGAGGAGAQAGAALSWPRLHQCLRSPGKAPGKAGPTQEQPHKRHRCRRSRL</sequence>